<evidence type="ECO:0000256" key="6">
    <source>
        <dbReference type="PROSITE-ProRule" id="PRU01011"/>
    </source>
</evidence>
<feature type="compositionally biased region" description="Basic residues" evidence="7">
    <location>
        <begin position="54"/>
        <end position="80"/>
    </location>
</feature>
<dbReference type="SMART" id="SM00120">
    <property type="entry name" value="HX"/>
    <property type="match status" value="4"/>
</dbReference>
<dbReference type="InterPro" id="IPR000585">
    <property type="entry name" value="Hemopexin-like_dom"/>
</dbReference>
<dbReference type="InterPro" id="IPR051298">
    <property type="entry name" value="Heme_transport/Cell_adhesion"/>
</dbReference>
<dbReference type="Gene3D" id="2.110.10.10">
    <property type="entry name" value="Hemopexin-like domain"/>
    <property type="match status" value="2"/>
</dbReference>
<evidence type="ECO:0000313" key="10">
    <source>
        <dbReference type="Proteomes" id="UP000503349"/>
    </source>
</evidence>
<dbReference type="CDD" id="cd00094">
    <property type="entry name" value="HX"/>
    <property type="match status" value="1"/>
</dbReference>
<dbReference type="PANTHER" id="PTHR22917">
    <property type="entry name" value="HEMOPEXIN DOMAIN-CONTAINING PROTEIN"/>
    <property type="match status" value="1"/>
</dbReference>
<name>A0A6G1PX90_CHAAH</name>
<keyword evidence="10" id="KW-1185">Reference proteome</keyword>
<feature type="repeat" description="Hemopexin" evidence="6">
    <location>
        <begin position="196"/>
        <end position="244"/>
    </location>
</feature>
<reference evidence="10" key="2">
    <citation type="submission" date="2019-02" db="EMBL/GenBank/DDBJ databases">
        <title>Opniocepnalus argus Var Kimnra genome.</title>
        <authorList>
            <person name="Zhou C."/>
            <person name="Xiao S."/>
        </authorList>
    </citation>
    <scope>NUCLEOTIDE SEQUENCE [LARGE SCALE GENOMIC DNA]</scope>
</reference>
<protein>
    <submittedName>
        <fullName evidence="9">Hemopexin</fullName>
    </submittedName>
</protein>
<evidence type="ECO:0000313" key="9">
    <source>
        <dbReference type="EMBL" id="KAF3694598.1"/>
    </source>
</evidence>
<dbReference type="Pfam" id="PF00045">
    <property type="entry name" value="Hemopexin"/>
    <property type="match status" value="1"/>
</dbReference>
<feature type="region of interest" description="Disordered" evidence="7">
    <location>
        <begin position="45"/>
        <end position="90"/>
    </location>
</feature>
<feature type="chain" id="PRO_5026275071" evidence="8">
    <location>
        <begin position="43"/>
        <end position="485"/>
    </location>
</feature>
<dbReference type="Proteomes" id="UP000503349">
    <property type="component" value="Chromosome 10"/>
</dbReference>
<reference evidence="9 10" key="1">
    <citation type="submission" date="2019-02" db="EMBL/GenBank/DDBJ databases">
        <title>Opniocepnalus argus genome.</title>
        <authorList>
            <person name="Zhou C."/>
            <person name="Xiao S."/>
        </authorList>
    </citation>
    <scope>NUCLEOTIDE SEQUENCE [LARGE SCALE GENOMIC DNA]</scope>
    <source>
        <strain evidence="9">OARG1902GOOAL</strain>
        <tissue evidence="9">Muscle</tissue>
    </source>
</reference>
<dbReference type="GO" id="GO:0005615">
    <property type="term" value="C:extracellular space"/>
    <property type="evidence" value="ECO:0007669"/>
    <property type="project" value="TreeGrafter"/>
</dbReference>
<comment type="subcellular location">
    <subcellularLocation>
        <location evidence="1">Secreted</location>
    </subcellularLocation>
</comment>
<dbReference type="InterPro" id="IPR018487">
    <property type="entry name" value="Hemopexin-like_repeat"/>
</dbReference>
<feature type="repeat" description="Hemopexin" evidence="6">
    <location>
        <begin position="143"/>
        <end position="195"/>
    </location>
</feature>
<evidence type="ECO:0000256" key="3">
    <source>
        <dbReference type="ARBA" id="ARBA00022729"/>
    </source>
</evidence>
<evidence type="ECO:0000256" key="4">
    <source>
        <dbReference type="ARBA" id="ARBA00022737"/>
    </source>
</evidence>
<feature type="signal peptide" evidence="8">
    <location>
        <begin position="1"/>
        <end position="42"/>
    </location>
</feature>
<keyword evidence="3 8" id="KW-0732">Signal</keyword>
<keyword evidence="4" id="KW-0677">Repeat</keyword>
<accession>A0A6G1PX90</accession>
<evidence type="ECO:0000256" key="5">
    <source>
        <dbReference type="ARBA" id="ARBA00023180"/>
    </source>
</evidence>
<proteinExistence type="predicted"/>
<sequence>MLAAAAAGRIPLSRLSWARGHLTMKLLTHILYLSLALSLSWADHHEHGHAPGSPRHKDHAHGHGHGHRQGHAHAQGHGHAHGHDHGHAAALPDRCKGIEMDGAVVTEEGVPYFFKGDHLFKGFHGQAELSNASFAELDDHHHLGHVDAAFRMHFEDSPNEHDRIFFFLDNKVFSFYKHKLEEGYPKDISQAFPGIPDHLDAAVECPKPECDEYSVIFFKGNEIFHYNVRTKAVERKEFTSMPNCTSVFRNKEQYLCFYGRMFSKFDPKTGEVYGKYPKEYFMKCSDDSDHVQRERCSHVHLDAITSDDAGNIYAFRGHHFLRKDAGNDTLRADTIEEEFKELHNEADAVFSYEGHLHMIKDNQVFVYKTGEPHTHLEGYPKSVKEELGIDGPIDAAFVCQDHHIAHIIKGHDIYDVELKTTPRVATNKRPIALFKKIDAAMCGPGGVKVFVGNHFYNFESTMILVVGRALPVQHTITRDLFGYDH</sequence>
<feature type="repeat" description="Hemopexin" evidence="6">
    <location>
        <begin position="343"/>
        <end position="390"/>
    </location>
</feature>
<dbReference type="PROSITE" id="PS51642">
    <property type="entry name" value="HEMOPEXIN_2"/>
    <property type="match status" value="4"/>
</dbReference>
<dbReference type="EMBL" id="CM015721">
    <property type="protein sequence ID" value="KAF3694598.1"/>
    <property type="molecule type" value="Genomic_DNA"/>
</dbReference>
<evidence type="ECO:0000256" key="2">
    <source>
        <dbReference type="ARBA" id="ARBA00022525"/>
    </source>
</evidence>
<feature type="repeat" description="Hemopexin" evidence="6">
    <location>
        <begin position="298"/>
        <end position="342"/>
    </location>
</feature>
<evidence type="ECO:0000256" key="8">
    <source>
        <dbReference type="SAM" id="SignalP"/>
    </source>
</evidence>
<keyword evidence="2" id="KW-0964">Secreted</keyword>
<keyword evidence="5" id="KW-0325">Glycoprotein</keyword>
<dbReference type="SUPFAM" id="SSF50923">
    <property type="entry name" value="Hemopexin-like domain"/>
    <property type="match status" value="2"/>
</dbReference>
<gene>
    <name evidence="9" type="ORF">EXN66_Car010274</name>
</gene>
<dbReference type="AlphaFoldDB" id="A0A6G1PX90"/>
<evidence type="ECO:0000256" key="7">
    <source>
        <dbReference type="SAM" id="MobiDB-lite"/>
    </source>
</evidence>
<dbReference type="FunFam" id="2.110.10.10:FF:000020">
    <property type="entry name" value="Hemopexin"/>
    <property type="match status" value="1"/>
</dbReference>
<feature type="compositionally biased region" description="Basic and acidic residues" evidence="7">
    <location>
        <begin position="81"/>
        <end position="90"/>
    </location>
</feature>
<dbReference type="InterPro" id="IPR036375">
    <property type="entry name" value="Hemopexin-like_dom_sf"/>
</dbReference>
<dbReference type="PANTHER" id="PTHR22917:SF10">
    <property type="entry name" value="HEMOPEXIN"/>
    <property type="match status" value="1"/>
</dbReference>
<evidence type="ECO:0000256" key="1">
    <source>
        <dbReference type="ARBA" id="ARBA00004613"/>
    </source>
</evidence>
<organism evidence="9 10">
    <name type="scientific">Channa argus</name>
    <name type="common">Northern snakehead</name>
    <name type="synonym">Ophicephalus argus</name>
    <dbReference type="NCBI Taxonomy" id="215402"/>
    <lineage>
        <taxon>Eukaryota</taxon>
        <taxon>Metazoa</taxon>
        <taxon>Chordata</taxon>
        <taxon>Craniata</taxon>
        <taxon>Vertebrata</taxon>
        <taxon>Euteleostomi</taxon>
        <taxon>Actinopterygii</taxon>
        <taxon>Neopterygii</taxon>
        <taxon>Teleostei</taxon>
        <taxon>Neoteleostei</taxon>
        <taxon>Acanthomorphata</taxon>
        <taxon>Anabantaria</taxon>
        <taxon>Anabantiformes</taxon>
        <taxon>Channoidei</taxon>
        <taxon>Channidae</taxon>
        <taxon>Channa</taxon>
    </lineage>
</organism>